<comment type="caution">
    <text evidence="1">The sequence shown here is derived from an EMBL/GenBank/DDBJ whole genome shotgun (WGS) entry which is preliminary data.</text>
</comment>
<accession>A0A1J5QSE1</accession>
<name>A0A1J5QSE1_9ZZZZ</name>
<organism evidence="1">
    <name type="scientific">mine drainage metagenome</name>
    <dbReference type="NCBI Taxonomy" id="410659"/>
    <lineage>
        <taxon>unclassified sequences</taxon>
        <taxon>metagenomes</taxon>
        <taxon>ecological metagenomes</taxon>
    </lineage>
</organism>
<reference evidence="1" key="1">
    <citation type="submission" date="2016-10" db="EMBL/GenBank/DDBJ databases">
        <title>Sequence of Gallionella enrichment culture.</title>
        <authorList>
            <person name="Poehlein A."/>
            <person name="Muehling M."/>
            <person name="Daniel R."/>
        </authorList>
    </citation>
    <scope>NUCLEOTIDE SEQUENCE</scope>
</reference>
<evidence type="ECO:0000313" key="1">
    <source>
        <dbReference type="EMBL" id="OIQ86550.1"/>
    </source>
</evidence>
<protein>
    <submittedName>
        <fullName evidence="1">Uncharacterized protein</fullName>
    </submittedName>
</protein>
<gene>
    <name evidence="1" type="ORF">GALL_316100</name>
</gene>
<proteinExistence type="predicted"/>
<dbReference type="AlphaFoldDB" id="A0A1J5QSE1"/>
<sequence>MLGQLRGDGGPAADATTELVAAMASRHGENLSDTASLAADVRDAARQGTRLID</sequence>
<dbReference type="EMBL" id="MLJW01000473">
    <property type="protein sequence ID" value="OIQ86550.1"/>
    <property type="molecule type" value="Genomic_DNA"/>
</dbReference>